<keyword evidence="2" id="KW-0489">Methyltransferase</keyword>
<protein>
    <submittedName>
        <fullName evidence="2">Methylcobamide--CoM methyltransferase</fullName>
    </submittedName>
</protein>
<comment type="caution">
    <text evidence="2">The sequence shown here is derived from an EMBL/GenBank/DDBJ whole genome shotgun (WGS) entry which is preliminary data.</text>
</comment>
<name>A0A923SP92_9FIRM</name>
<dbReference type="InterPro" id="IPR000257">
    <property type="entry name" value="Uroporphyrinogen_deCOase"/>
</dbReference>
<keyword evidence="2" id="KW-0808">Transferase</keyword>
<feature type="domain" description="Uroporphyrinogen decarboxylase (URO-D)" evidence="1">
    <location>
        <begin position="3"/>
        <end position="335"/>
    </location>
</feature>
<dbReference type="InterPro" id="IPR038071">
    <property type="entry name" value="UROD/MetE-like_sf"/>
</dbReference>
<dbReference type="Pfam" id="PF01208">
    <property type="entry name" value="URO-D"/>
    <property type="match status" value="1"/>
</dbReference>
<gene>
    <name evidence="2" type="ORF">H9L42_00200</name>
</gene>
<dbReference type="Proteomes" id="UP000602647">
    <property type="component" value="Unassembled WGS sequence"/>
</dbReference>
<evidence type="ECO:0000313" key="2">
    <source>
        <dbReference type="EMBL" id="MBC6678251.1"/>
    </source>
</evidence>
<dbReference type="NCBIfam" id="NF004889">
    <property type="entry name" value="PRK06252.1"/>
    <property type="match status" value="1"/>
</dbReference>
<keyword evidence="3" id="KW-1185">Reference proteome</keyword>
<reference evidence="2" key="1">
    <citation type="submission" date="2020-08" db="EMBL/GenBank/DDBJ databases">
        <title>Genome public.</title>
        <authorList>
            <person name="Liu C."/>
            <person name="Sun Q."/>
        </authorList>
    </citation>
    <scope>NUCLEOTIDE SEQUENCE</scope>
    <source>
        <strain evidence="2">BX12</strain>
    </source>
</reference>
<organism evidence="2 3">
    <name type="scientific">Zhenpiania hominis</name>
    <dbReference type="NCBI Taxonomy" id="2763644"/>
    <lineage>
        <taxon>Bacteria</taxon>
        <taxon>Bacillati</taxon>
        <taxon>Bacillota</taxon>
        <taxon>Clostridia</taxon>
        <taxon>Peptostreptococcales</taxon>
        <taxon>Anaerovoracaceae</taxon>
        <taxon>Zhenpiania</taxon>
    </lineage>
</organism>
<dbReference type="GO" id="GO:0032259">
    <property type="term" value="P:methylation"/>
    <property type="evidence" value="ECO:0007669"/>
    <property type="project" value="UniProtKB-KW"/>
</dbReference>
<dbReference type="RefSeq" id="WP_187301454.1">
    <property type="nucleotide sequence ID" value="NZ_JACRYT010000001.1"/>
</dbReference>
<dbReference type="PANTHER" id="PTHR47099">
    <property type="entry name" value="METHYLCOBAMIDE:COM METHYLTRANSFERASE MTBA"/>
    <property type="match status" value="1"/>
</dbReference>
<dbReference type="GO" id="GO:0006779">
    <property type="term" value="P:porphyrin-containing compound biosynthetic process"/>
    <property type="evidence" value="ECO:0007669"/>
    <property type="project" value="InterPro"/>
</dbReference>
<dbReference type="GO" id="GO:0004853">
    <property type="term" value="F:uroporphyrinogen decarboxylase activity"/>
    <property type="evidence" value="ECO:0007669"/>
    <property type="project" value="InterPro"/>
</dbReference>
<dbReference type="PANTHER" id="PTHR47099:SF1">
    <property type="entry name" value="METHYLCOBAMIDE:COM METHYLTRANSFERASE MTBA"/>
    <property type="match status" value="1"/>
</dbReference>
<evidence type="ECO:0000259" key="1">
    <source>
        <dbReference type="Pfam" id="PF01208"/>
    </source>
</evidence>
<dbReference type="SUPFAM" id="SSF51726">
    <property type="entry name" value="UROD/MetE-like"/>
    <property type="match status" value="1"/>
</dbReference>
<sequence>MITEKERLAAILEHNNSGRPLCICPGGMMNMIVTELMQQAGAEWPQAHTDAKAMSRLAAASYETGCFENIGVPFCMTVEAEAMGAKVTLGTKQFEPHIERYVIDSVSQWRQLPCADFHTGRGKVALEALIELKKKYPHVPIVGNLTGPISTAASLMEPTVFYKELRKKKEDAHNFLRFVTKQLISFANLQIEAGADVIAISDPSGTGEILGPDLFETFTVSYLNELIEHLLPQKMAVIVHICGQMKSVYKQVNEIKADILSFDSIVPMKEARINLPDRILMGNVSTYALEFAEPEKIRTLTRHCAEAGSDILAPACGLGTKTPLVNIQSMMEELKGFE</sequence>
<dbReference type="AlphaFoldDB" id="A0A923SP92"/>
<evidence type="ECO:0000313" key="3">
    <source>
        <dbReference type="Proteomes" id="UP000602647"/>
    </source>
</evidence>
<dbReference type="InterPro" id="IPR052024">
    <property type="entry name" value="Methanogen_methyltrans"/>
</dbReference>
<proteinExistence type="predicted"/>
<accession>A0A923SP92</accession>
<dbReference type="EMBL" id="JACRYT010000001">
    <property type="protein sequence ID" value="MBC6678251.1"/>
    <property type="molecule type" value="Genomic_DNA"/>
</dbReference>
<dbReference type="GO" id="GO:0008168">
    <property type="term" value="F:methyltransferase activity"/>
    <property type="evidence" value="ECO:0007669"/>
    <property type="project" value="UniProtKB-KW"/>
</dbReference>
<dbReference type="Gene3D" id="3.20.20.210">
    <property type="match status" value="1"/>
</dbReference>